<keyword evidence="1" id="KW-0946">Virion</keyword>
<dbReference type="GeneID" id="19487476"/>
<evidence type="ECO:0000313" key="4">
    <source>
        <dbReference type="Proteomes" id="UP000024435"/>
    </source>
</evidence>
<dbReference type="EMBL" id="KJ538721">
    <property type="protein sequence ID" value="AHY84112.1"/>
    <property type="molecule type" value="Genomic_DNA"/>
</dbReference>
<evidence type="ECO:0000256" key="2">
    <source>
        <dbReference type="ARBA" id="ARBA00023200"/>
    </source>
</evidence>
<dbReference type="RefSeq" id="YP_009031548.1">
    <property type="nucleotide sequence ID" value="NC_024138.1"/>
</dbReference>
<accession>A0A023ZWT4</accession>
<dbReference type="InterPro" id="IPR005564">
    <property type="entry name" value="Major_capsid_GpE"/>
</dbReference>
<dbReference type="KEGG" id="vg:19487476"/>
<dbReference type="Proteomes" id="UP000024435">
    <property type="component" value="Segment"/>
</dbReference>
<keyword evidence="4" id="KW-1185">Reference proteome</keyword>
<dbReference type="InterPro" id="IPR053738">
    <property type="entry name" value="Lambda_capsid_assembly"/>
</dbReference>
<evidence type="ECO:0000256" key="1">
    <source>
        <dbReference type="ARBA" id="ARBA00022561"/>
    </source>
</evidence>
<keyword evidence="1" id="KW-0167">Capsid protein</keyword>
<keyword evidence="2" id="KW-1035">Host cytoplasm</keyword>
<dbReference type="GO" id="GO:0019028">
    <property type="term" value="C:viral capsid"/>
    <property type="evidence" value="ECO:0007669"/>
    <property type="project" value="UniProtKB-KW"/>
</dbReference>
<sequence length="356" mass="38982">MADVDMWTELVEPVELTGYARARLEDYERQQNGSLVSFLPNEFLNDIVAQFEVGQTGLQPVAEYIAYDTESPLASLPGAQKVMFELPKLGLKMSISEYEQIRARGNQTNVVLKTSVERITERLVDAISDRLEYERGYAIENASLLIDDETGFKQSGDWGRAPEHEVSADDNGGEFWDDASADPIENLIAWKEQYIATNGFGPGAMLTSTRGLTVLQRHPSLRALFSSVAGAPQIVTIAAVNETLAAYGLPPLAVYDRQVNFKGQVVKVLSPEYLFMLPSPGGTVGGVKLGATYWGTTLESYRPEYNIEELDRPGIVVGAWETRDPIAKWVHAAAIGLAVLGDANLSLRAQILPQGS</sequence>
<dbReference type="Gene3D" id="3.90.1690.10">
    <property type="entry name" value="phage-related protein like domain"/>
    <property type="match status" value="1"/>
</dbReference>
<organism evidence="3 4">
    <name type="scientific">Mycobacterium phage MosMoris</name>
    <dbReference type="NCBI Taxonomy" id="1471542"/>
    <lineage>
        <taxon>Viruses</taxon>
        <taxon>Duplodnaviria</taxon>
        <taxon>Heunggongvirae</taxon>
        <taxon>Uroviricota</taxon>
        <taxon>Caudoviricetes</taxon>
        <taxon>Marvinvirus</taxon>
        <taxon>Marvinvirus mosmoris</taxon>
    </lineage>
</organism>
<dbReference type="Pfam" id="PF03864">
    <property type="entry name" value="Phage_cap_E"/>
    <property type="match status" value="1"/>
</dbReference>
<gene>
    <name evidence="3" type="primary">38</name>
    <name evidence="3" type="ORF">PBI_MOSMORIS_38</name>
</gene>
<evidence type="ECO:0000313" key="3">
    <source>
        <dbReference type="EMBL" id="AHY84112.1"/>
    </source>
</evidence>
<proteinExistence type="predicted"/>
<name>A0A023ZWT4_9CAUD</name>
<protein>
    <submittedName>
        <fullName evidence="3">Major capsid protein</fullName>
    </submittedName>
</protein>
<reference evidence="3 4" key="1">
    <citation type="submission" date="2014-03" db="EMBL/GenBank/DDBJ databases">
        <authorList>
            <person name="Bragg J."/>
            <person name="Dehn A."/>
            <person name="Hefner M."/>
            <person name="McHugh D."/>
            <person name="Petersen P."/>
            <person name="Zeba F."/>
            <person name="Zegers G.P."/>
            <person name="Page S.T."/>
            <person name="Bradley K.W."/>
            <person name="Clarke D.Q."/>
            <person name="Lewis M.F."/>
            <person name="Barker L.P."/>
            <person name="Bailey C."/>
            <person name="Asai D.J."/>
            <person name="Garber M.L."/>
            <person name="Bowman C.A."/>
            <person name="Russell D.A."/>
            <person name="Pope W.H."/>
            <person name="Jacobs-Sera D."/>
            <person name="Hendrix R.W."/>
            <person name="Hatfull G.F."/>
        </authorList>
    </citation>
    <scope>NUCLEOTIDE SEQUENCE [LARGE SCALE GENOMIC DNA]</scope>
</reference>